<keyword evidence="6" id="KW-0391">Immunity</keyword>
<dbReference type="GO" id="GO:0034354">
    <property type="term" value="P:'de novo' NAD+ biosynthetic process from L-tryptophan"/>
    <property type="evidence" value="ECO:0007669"/>
    <property type="project" value="TreeGrafter"/>
</dbReference>
<evidence type="ECO:0000313" key="7">
    <source>
        <dbReference type="Proteomes" id="UP000245341"/>
    </source>
</evidence>
<dbReference type="GO" id="GO:0002376">
    <property type="term" value="P:immune system process"/>
    <property type="evidence" value="ECO:0007669"/>
    <property type="project" value="UniProtKB-KW"/>
</dbReference>
<keyword evidence="5 6" id="KW-0349">Heme</keyword>
<dbReference type="OrthoDB" id="10262710at2759"/>
<dbReference type="Proteomes" id="UP000245341">
    <property type="component" value="Unplaced"/>
</dbReference>
<evidence type="ECO:0000256" key="2">
    <source>
        <dbReference type="ARBA" id="ARBA00022723"/>
    </source>
</evidence>
<evidence type="ECO:0000256" key="4">
    <source>
        <dbReference type="ARBA" id="ARBA00023079"/>
    </source>
</evidence>
<dbReference type="Pfam" id="PF01231">
    <property type="entry name" value="IDO"/>
    <property type="match status" value="2"/>
</dbReference>
<dbReference type="GO" id="GO:0033754">
    <property type="term" value="F:indoleamine 2,3-dioxygenase activity"/>
    <property type="evidence" value="ECO:0007669"/>
    <property type="project" value="TreeGrafter"/>
</dbReference>
<comment type="similarity">
    <text evidence="1 6">Belongs to the indoleamine 2,3-dioxygenase family.</text>
</comment>
<comment type="catalytic activity">
    <reaction evidence="6">
        <text>L-tryptophan + O2 = N-formyl-L-kynurenine</text>
        <dbReference type="Rhea" id="RHEA:24536"/>
        <dbReference type="ChEBI" id="CHEBI:15379"/>
        <dbReference type="ChEBI" id="CHEBI:57912"/>
        <dbReference type="ChEBI" id="CHEBI:58629"/>
    </reaction>
</comment>
<dbReference type="SUPFAM" id="SSF140959">
    <property type="entry name" value="Indolic compounds 2,3-dioxygenase-like"/>
    <property type="match status" value="2"/>
</dbReference>
<dbReference type="GO" id="GO:0020037">
    <property type="term" value="F:heme binding"/>
    <property type="evidence" value="ECO:0007669"/>
    <property type="project" value="UniProtKB-UniRule"/>
</dbReference>
<dbReference type="PANTHER" id="PTHR28657:SF4">
    <property type="entry name" value="INDOLEAMINE 2,3-DIOXYGENASE 2"/>
    <property type="match status" value="1"/>
</dbReference>
<dbReference type="KEGG" id="lww:102741357"/>
<feature type="binding site" description="proximal binding residue" evidence="5">
    <location>
        <position position="201"/>
    </location>
    <ligand>
        <name>heme b</name>
        <dbReference type="ChEBI" id="CHEBI:60344"/>
    </ligand>
    <ligandPart>
        <name>Fe</name>
        <dbReference type="ChEBI" id="CHEBI:18248"/>
    </ligandPart>
</feature>
<dbReference type="GeneID" id="102741357"/>
<dbReference type="GO" id="GO:0004833">
    <property type="term" value="F:L-tryptophan 2,3-dioxygenase activity"/>
    <property type="evidence" value="ECO:0007669"/>
    <property type="project" value="TreeGrafter"/>
</dbReference>
<dbReference type="InterPro" id="IPR037217">
    <property type="entry name" value="Trp/Indoleamine_2_3_dOase-like"/>
</dbReference>
<keyword evidence="4 6" id="KW-0823">Tryptophan catabolism</keyword>
<dbReference type="EC" id="1.13.11.-" evidence="6"/>
<organism evidence="7 8">
    <name type="scientific">Leptonychotes weddellii</name>
    <name type="common">Weddell seal</name>
    <name type="synonym">Otaria weddellii</name>
    <dbReference type="NCBI Taxonomy" id="9713"/>
    <lineage>
        <taxon>Eukaryota</taxon>
        <taxon>Metazoa</taxon>
        <taxon>Chordata</taxon>
        <taxon>Craniata</taxon>
        <taxon>Vertebrata</taxon>
        <taxon>Euteleostomi</taxon>
        <taxon>Mammalia</taxon>
        <taxon>Eutheria</taxon>
        <taxon>Laurasiatheria</taxon>
        <taxon>Carnivora</taxon>
        <taxon>Caniformia</taxon>
        <taxon>Pinnipedia</taxon>
        <taxon>Phocidae</taxon>
        <taxon>Monachinae</taxon>
        <taxon>Lobodontini</taxon>
        <taxon>Leptonychotes</taxon>
    </lineage>
</organism>
<dbReference type="GO" id="GO:0005737">
    <property type="term" value="C:cytoplasm"/>
    <property type="evidence" value="ECO:0007669"/>
    <property type="project" value="UniProtKB-UniRule"/>
</dbReference>
<dbReference type="GO" id="GO:0046872">
    <property type="term" value="F:metal ion binding"/>
    <property type="evidence" value="ECO:0007669"/>
    <property type="project" value="UniProtKB-UniRule"/>
</dbReference>
<dbReference type="GO" id="GO:0019441">
    <property type="term" value="P:L-tryptophan catabolic process to kynurenine"/>
    <property type="evidence" value="ECO:0007669"/>
    <property type="project" value="UniProtKB-UniRule"/>
</dbReference>
<comment type="function">
    <text evidence="6">Catalyzes the first and rate limiting step of the catabolism of tryptophan along the kynurenine pathway. Involved in immune regulation.</text>
</comment>
<name>A0A7F8QQ56_LEPWE</name>
<keyword evidence="3 5" id="KW-0408">Iron</keyword>
<evidence type="ECO:0000256" key="1">
    <source>
        <dbReference type="ARBA" id="ARBA00007119"/>
    </source>
</evidence>
<reference evidence="8" key="1">
    <citation type="submission" date="2025-08" db="UniProtKB">
        <authorList>
            <consortium name="RefSeq"/>
        </authorList>
    </citation>
    <scope>IDENTIFICATION</scope>
    <source>
        <tissue evidence="8">Liver</tissue>
    </source>
</reference>
<evidence type="ECO:0000256" key="5">
    <source>
        <dbReference type="PIRSR" id="PIRSR600898-1"/>
    </source>
</evidence>
<dbReference type="InterPro" id="IPR000898">
    <property type="entry name" value="Indolamine_dOase"/>
</dbReference>
<proteinExistence type="inferred from homology"/>
<protein>
    <recommendedName>
        <fullName evidence="6">Indoleamine 2,3-dioxygenase 2</fullName>
        <shortName evidence="6">IDO-2</shortName>
        <ecNumber evidence="6">1.13.11.-</ecNumber>
    </recommendedName>
</protein>
<dbReference type="AlphaFoldDB" id="A0A7F8QQ56"/>
<gene>
    <name evidence="8" type="primary">IDO2</name>
</gene>
<sequence>MEEDLSQEKSWELRNSGFSVDTSNKIMERPSQNLKTTPLLSLGRFHISEDYGFLLPHPLKELPDHFRPWMEIANELPHLIESHQLQARVNKWLRWKDNPAMPVGLIYEGVSTEPLEYSGGSAAQSTVLHAFDEFLGICHSKESADFLHRMREYMPPSHKDFIEEIQSSPSLRDHILSSGNNQLLTAYNQCVEALADLRSYHITVVTKYLITAATKAKGRRPNPLPGPSQALEERGTGGTVVLRFLKTVRDKTLEAILHQRD</sequence>
<dbReference type="CTD" id="169355"/>
<evidence type="ECO:0000256" key="3">
    <source>
        <dbReference type="ARBA" id="ARBA00023004"/>
    </source>
</evidence>
<evidence type="ECO:0000256" key="6">
    <source>
        <dbReference type="RuleBase" id="RU369119"/>
    </source>
</evidence>
<dbReference type="RefSeq" id="XP_030882383.1">
    <property type="nucleotide sequence ID" value="XM_031026523.1"/>
</dbReference>
<dbReference type="Gene3D" id="1.20.58.480">
    <property type="match status" value="1"/>
</dbReference>
<keyword evidence="6" id="KW-0560">Oxidoreductase</keyword>
<keyword evidence="7" id="KW-1185">Reference proteome</keyword>
<accession>A0A7F8QQ56</accession>
<keyword evidence="2 5" id="KW-0479">Metal-binding</keyword>
<keyword evidence="6" id="KW-0223">Dioxygenase</keyword>
<dbReference type="PANTHER" id="PTHR28657">
    <property type="entry name" value="INDOLEAMINE 2,3-DIOXYGENASE"/>
    <property type="match status" value="1"/>
</dbReference>
<evidence type="ECO:0000313" key="8">
    <source>
        <dbReference type="RefSeq" id="XP_030882383.1"/>
    </source>
</evidence>